<keyword evidence="2" id="KW-1185">Reference proteome</keyword>
<dbReference type="AlphaFoldDB" id="A0A9X1QKV5"/>
<gene>
    <name evidence="1" type="ORF">LVY65_04840</name>
</gene>
<protein>
    <submittedName>
        <fullName evidence="1">Beta-3-deoxy-D-manno-oct-2-ulosonic acid transferase</fullName>
    </submittedName>
</protein>
<dbReference type="Proteomes" id="UP001139410">
    <property type="component" value="Unassembled WGS sequence"/>
</dbReference>
<sequence length="517" mass="56276">MGLDLVSLLKSSRVGGNFWGSQPKLPEGRDLIIAPSSRGLALEMLKAANAEGLSGRCVMIDSHGLGAFSTEAPILTGSIDLWHIADGAAAIWANADHELSLVASLLGRSVRYFCGGRFGSLSGDRRLEHVVQQAVSGWTYSCPFSGEAITPARAIKLLSDWRRLIDRNRSISSVLGIAGWKRPTVDPMLWDGSDMPRRSTELSPSFRGGSVVAVWKSRTSTTLLNRISEAGLPVAEIEDGMIRGRGLGANCVPPLSIVVDFTGIYFDPTQTSDLERILQTADMDEALLDRAARLKRTVLDGGISKYDAGSRQELKSKSGHRILVMGQVEDDRSVLNGGPGQTNLGLLMRARQLEPDAWLIYRPHPDVEAGHRKGHIPDHRALQFANEIERGNSIASLIDSVDGVHCITSLGGFEALLRGKQVTTHGVPFYAGWGLTIDLGPIPSRRTRRRSLDELVAATLILYPNYLDPVTRLPCPPEVLVNRIANNEDRLATPLAWLRSSQGKLKAALRRIWDAAA</sequence>
<dbReference type="CDD" id="cd16439">
    <property type="entry name" value="beta_Kdo_transferase_KpsC_2"/>
    <property type="match status" value="1"/>
</dbReference>
<organism evidence="1 2">
    <name type="scientific">Sphingomonas cremea</name>
    <dbReference type="NCBI Taxonomy" id="2904799"/>
    <lineage>
        <taxon>Bacteria</taxon>
        <taxon>Pseudomonadati</taxon>
        <taxon>Pseudomonadota</taxon>
        <taxon>Alphaproteobacteria</taxon>
        <taxon>Sphingomonadales</taxon>
        <taxon>Sphingomonadaceae</taxon>
        <taxon>Sphingomonas</taxon>
    </lineage>
</organism>
<proteinExistence type="predicted"/>
<name>A0A9X1QKV5_9SPHN</name>
<evidence type="ECO:0000313" key="1">
    <source>
        <dbReference type="EMBL" id="MCF2514394.1"/>
    </source>
</evidence>
<accession>A0A9X1QKV5</accession>
<dbReference type="GO" id="GO:0000271">
    <property type="term" value="P:polysaccharide biosynthetic process"/>
    <property type="evidence" value="ECO:0007669"/>
    <property type="project" value="InterPro"/>
</dbReference>
<dbReference type="GO" id="GO:0016740">
    <property type="term" value="F:transferase activity"/>
    <property type="evidence" value="ECO:0007669"/>
    <property type="project" value="UniProtKB-KW"/>
</dbReference>
<dbReference type="InterPro" id="IPR007833">
    <property type="entry name" value="Capsule_polysaccharide_synth"/>
</dbReference>
<comment type="caution">
    <text evidence="1">The sequence shown here is derived from an EMBL/GenBank/DDBJ whole genome shotgun (WGS) entry which is preliminary data.</text>
</comment>
<dbReference type="EMBL" id="JAKFGM010000001">
    <property type="protein sequence ID" value="MCF2514394.1"/>
    <property type="molecule type" value="Genomic_DNA"/>
</dbReference>
<dbReference type="Pfam" id="PF05159">
    <property type="entry name" value="Capsule_synth"/>
    <property type="match status" value="1"/>
</dbReference>
<evidence type="ECO:0000313" key="2">
    <source>
        <dbReference type="Proteomes" id="UP001139410"/>
    </source>
</evidence>
<dbReference type="RefSeq" id="WP_235066859.1">
    <property type="nucleotide sequence ID" value="NZ_JAKFGM010000001.1"/>
</dbReference>
<reference evidence="1" key="1">
    <citation type="submission" date="2022-01" db="EMBL/GenBank/DDBJ databases">
        <authorList>
            <person name="Jo J.-H."/>
            <person name="Im W.-T."/>
        </authorList>
    </citation>
    <scope>NUCLEOTIDE SEQUENCE</scope>
    <source>
        <strain evidence="1">G124</strain>
    </source>
</reference>
<keyword evidence="1" id="KW-0808">Transferase</keyword>
<dbReference type="GO" id="GO:0015774">
    <property type="term" value="P:polysaccharide transport"/>
    <property type="evidence" value="ECO:0007669"/>
    <property type="project" value="InterPro"/>
</dbReference>